<reference evidence="1" key="2">
    <citation type="journal article" date="2015" name="Data Brief">
        <title>Shoot transcriptome of the giant reed, Arundo donax.</title>
        <authorList>
            <person name="Barrero R.A."/>
            <person name="Guerrero F.D."/>
            <person name="Moolhuijzen P."/>
            <person name="Goolsby J.A."/>
            <person name="Tidwell J."/>
            <person name="Bellgard S.E."/>
            <person name="Bellgard M.I."/>
        </authorList>
    </citation>
    <scope>NUCLEOTIDE SEQUENCE</scope>
    <source>
        <tissue evidence="1">Shoot tissue taken approximately 20 cm above the soil surface</tissue>
    </source>
</reference>
<protein>
    <submittedName>
        <fullName evidence="1">Uncharacterized protein</fullName>
    </submittedName>
</protein>
<accession>A0A0A9DLX7</accession>
<evidence type="ECO:0000313" key="1">
    <source>
        <dbReference type="EMBL" id="JAD88821.1"/>
    </source>
</evidence>
<organism evidence="1">
    <name type="scientific">Arundo donax</name>
    <name type="common">Giant reed</name>
    <name type="synonym">Donax arundinaceus</name>
    <dbReference type="NCBI Taxonomy" id="35708"/>
    <lineage>
        <taxon>Eukaryota</taxon>
        <taxon>Viridiplantae</taxon>
        <taxon>Streptophyta</taxon>
        <taxon>Embryophyta</taxon>
        <taxon>Tracheophyta</taxon>
        <taxon>Spermatophyta</taxon>
        <taxon>Magnoliopsida</taxon>
        <taxon>Liliopsida</taxon>
        <taxon>Poales</taxon>
        <taxon>Poaceae</taxon>
        <taxon>PACMAD clade</taxon>
        <taxon>Arundinoideae</taxon>
        <taxon>Arundineae</taxon>
        <taxon>Arundo</taxon>
    </lineage>
</organism>
<proteinExistence type="predicted"/>
<dbReference type="AlphaFoldDB" id="A0A0A9DLX7"/>
<name>A0A0A9DLX7_ARUDO</name>
<reference evidence="1" key="1">
    <citation type="submission" date="2014-09" db="EMBL/GenBank/DDBJ databases">
        <authorList>
            <person name="Magalhaes I.L.F."/>
            <person name="Oliveira U."/>
            <person name="Santos F.R."/>
            <person name="Vidigal T.H.D.A."/>
            <person name="Brescovit A.D."/>
            <person name="Santos A.J."/>
        </authorList>
    </citation>
    <scope>NUCLEOTIDE SEQUENCE</scope>
    <source>
        <tissue evidence="1">Shoot tissue taken approximately 20 cm above the soil surface</tissue>
    </source>
</reference>
<sequence>MIMDSAVRIASDVPVIVTFLSDVLGMKSPLSEILILAPLACICKQRVPLILVQNQCISAKGSNSL</sequence>
<dbReference type="EMBL" id="GBRH01209074">
    <property type="protein sequence ID" value="JAD88821.1"/>
    <property type="molecule type" value="Transcribed_RNA"/>
</dbReference>